<comment type="caution">
    <text evidence="1">The sequence shown here is derived from an EMBL/GenBank/DDBJ whole genome shotgun (WGS) entry which is preliminary data.</text>
</comment>
<organism evidence="1 2">
    <name type="scientific">Chryseobacterium piperi</name>
    <dbReference type="NCBI Taxonomy" id="558152"/>
    <lineage>
        <taxon>Bacteria</taxon>
        <taxon>Pseudomonadati</taxon>
        <taxon>Bacteroidota</taxon>
        <taxon>Flavobacteriia</taxon>
        <taxon>Flavobacteriales</taxon>
        <taxon>Weeksellaceae</taxon>
        <taxon>Chryseobacterium group</taxon>
        <taxon>Chryseobacterium</taxon>
    </lineage>
</organism>
<evidence type="ECO:0000313" key="2">
    <source>
        <dbReference type="Proteomes" id="UP000028709"/>
    </source>
</evidence>
<evidence type="ECO:0000313" key="1">
    <source>
        <dbReference type="EMBL" id="KFF21083.1"/>
    </source>
</evidence>
<dbReference type="KEGG" id="cpip:CJF12_03505"/>
<keyword evidence="2" id="KW-1185">Reference proteome</keyword>
<evidence type="ECO:0008006" key="3">
    <source>
        <dbReference type="Google" id="ProtNLM"/>
    </source>
</evidence>
<sequence>MKKLLILFAFSFCSFIYSQKRDSLQIVLPPKYNLHLAEKQENDKMVMMEYIPKGQNWDNYDIIVTKITIKNAAKVPLQNFFESQKKIVEGKADNLRVKELSRNKENEREYILFTMKADSYKDSKTTESQVYYIAKGEQDVFIFISAIKEKNLPDEFVKEWAKVFEQSQIIK</sequence>
<gene>
    <name evidence="1" type="ORF">IQ37_15385</name>
</gene>
<dbReference type="Proteomes" id="UP000028709">
    <property type="component" value="Unassembled WGS sequence"/>
</dbReference>
<dbReference type="STRING" id="558152.IQ37_15385"/>
<dbReference type="OrthoDB" id="645785at2"/>
<protein>
    <recommendedName>
        <fullName evidence="3">PsbP C-terminal domain-containing protein</fullName>
    </recommendedName>
</protein>
<proteinExistence type="predicted"/>
<reference evidence="1 2" key="1">
    <citation type="submission" date="2014-07" db="EMBL/GenBank/DDBJ databases">
        <title>Genome of Chryseobacterium piperi CTM.</title>
        <authorList>
            <person name="Pipes S.E."/>
            <person name="Stropko S.J."/>
            <person name="Newman J.D."/>
        </authorList>
    </citation>
    <scope>NUCLEOTIDE SEQUENCE [LARGE SCALE GENOMIC DNA]</scope>
    <source>
        <strain evidence="1 2">CTM</strain>
    </source>
</reference>
<name>A0A086AWL9_9FLAO</name>
<dbReference type="EMBL" id="JPRJ01000035">
    <property type="protein sequence ID" value="KFF21083.1"/>
    <property type="molecule type" value="Genomic_DNA"/>
</dbReference>
<dbReference type="eggNOG" id="ENOG50311MD">
    <property type="taxonomic scope" value="Bacteria"/>
</dbReference>
<accession>A0A086AWL9</accession>
<dbReference type="RefSeq" id="WP_034686521.1">
    <property type="nucleotide sequence ID" value="NZ_CP023049.2"/>
</dbReference>
<dbReference type="AlphaFoldDB" id="A0A086AWL9"/>